<keyword evidence="8" id="KW-0443">Lipid metabolism</keyword>
<dbReference type="AlphaFoldDB" id="A0A1I0YF81"/>
<evidence type="ECO:0000256" key="9">
    <source>
        <dbReference type="ARBA" id="ARBA00029594"/>
    </source>
</evidence>
<dbReference type="InterPro" id="IPR025202">
    <property type="entry name" value="PLD-like_dom"/>
</dbReference>
<dbReference type="PANTHER" id="PTHR18896">
    <property type="entry name" value="PHOSPHOLIPASE D"/>
    <property type="match status" value="1"/>
</dbReference>
<dbReference type="SUPFAM" id="SSF56024">
    <property type="entry name" value="Phospholipase D/nuclease"/>
    <property type="match status" value="2"/>
</dbReference>
<keyword evidence="5" id="KW-0964">Secreted</keyword>
<keyword evidence="7" id="KW-0378">Hydrolase</keyword>
<evidence type="ECO:0000256" key="6">
    <source>
        <dbReference type="ARBA" id="ARBA00022737"/>
    </source>
</evidence>
<dbReference type="PROSITE" id="PS50035">
    <property type="entry name" value="PLD"/>
    <property type="match status" value="2"/>
</dbReference>
<proteinExistence type="predicted"/>
<evidence type="ECO:0000256" key="1">
    <source>
        <dbReference type="ARBA" id="ARBA00000798"/>
    </source>
</evidence>
<evidence type="ECO:0000313" key="12">
    <source>
        <dbReference type="EMBL" id="SFB12055.1"/>
    </source>
</evidence>
<comment type="catalytic activity">
    <reaction evidence="1">
        <text>a 1,2-diacyl-sn-glycero-3-phosphocholine + H2O = a 1,2-diacyl-sn-glycero-3-phosphate + choline + H(+)</text>
        <dbReference type="Rhea" id="RHEA:14445"/>
        <dbReference type="ChEBI" id="CHEBI:15354"/>
        <dbReference type="ChEBI" id="CHEBI:15377"/>
        <dbReference type="ChEBI" id="CHEBI:15378"/>
        <dbReference type="ChEBI" id="CHEBI:57643"/>
        <dbReference type="ChEBI" id="CHEBI:58608"/>
        <dbReference type="EC" id="3.1.4.4"/>
    </reaction>
</comment>
<comment type="function">
    <text evidence="2">Could be a virulence factor.</text>
</comment>
<evidence type="ECO:0000256" key="3">
    <source>
        <dbReference type="ARBA" id="ARBA00004613"/>
    </source>
</evidence>
<dbReference type="EMBL" id="FOJU01000005">
    <property type="protein sequence ID" value="SFB12055.1"/>
    <property type="molecule type" value="Genomic_DNA"/>
</dbReference>
<feature type="domain" description="PLD phosphodiesterase" evidence="11">
    <location>
        <begin position="180"/>
        <end position="207"/>
    </location>
</feature>
<gene>
    <name evidence="12" type="ORF">SAMN05421688_3040</name>
</gene>
<dbReference type="Pfam" id="PF13091">
    <property type="entry name" value="PLDc_2"/>
    <property type="match status" value="1"/>
</dbReference>
<reference evidence="12 13" key="1">
    <citation type="submission" date="2016-10" db="EMBL/GenBank/DDBJ databases">
        <authorList>
            <person name="de Groot N.N."/>
        </authorList>
    </citation>
    <scope>NUCLEOTIDE SEQUENCE [LARGE SCALE GENOMIC DNA]</scope>
    <source>
        <strain evidence="12 13">DSM 29316</strain>
    </source>
</reference>
<feature type="region of interest" description="Disordered" evidence="10">
    <location>
        <begin position="481"/>
        <end position="508"/>
    </location>
</feature>
<dbReference type="GO" id="GO:0009395">
    <property type="term" value="P:phospholipid catabolic process"/>
    <property type="evidence" value="ECO:0007669"/>
    <property type="project" value="TreeGrafter"/>
</dbReference>
<dbReference type="PANTHER" id="PTHR18896:SF76">
    <property type="entry name" value="PHOSPHOLIPASE"/>
    <property type="match status" value="1"/>
</dbReference>
<dbReference type="InterPro" id="IPR015679">
    <property type="entry name" value="PLipase_D_fam"/>
</dbReference>
<dbReference type="STRING" id="871651.SAMN05421688_3040"/>
<evidence type="ECO:0000256" key="10">
    <source>
        <dbReference type="SAM" id="MobiDB-lite"/>
    </source>
</evidence>
<dbReference type="GO" id="GO:0005576">
    <property type="term" value="C:extracellular region"/>
    <property type="evidence" value="ECO:0007669"/>
    <property type="project" value="UniProtKB-SubCell"/>
</dbReference>
<dbReference type="SMART" id="SM00155">
    <property type="entry name" value="PLDc"/>
    <property type="match status" value="2"/>
</dbReference>
<comment type="subcellular location">
    <subcellularLocation>
        <location evidence="3">Secreted</location>
    </subcellularLocation>
</comment>
<keyword evidence="6" id="KW-0677">Repeat</keyword>
<dbReference type="GO" id="GO:0004630">
    <property type="term" value="F:phospholipase D activity"/>
    <property type="evidence" value="ECO:0007669"/>
    <property type="project" value="UniProtKB-EC"/>
</dbReference>
<feature type="domain" description="PLD phosphodiesterase" evidence="11">
    <location>
        <begin position="397"/>
        <end position="419"/>
    </location>
</feature>
<keyword evidence="13" id="KW-1185">Reference proteome</keyword>
<dbReference type="Gene3D" id="3.30.870.10">
    <property type="entry name" value="Endonuclease Chain A"/>
    <property type="match status" value="2"/>
</dbReference>
<evidence type="ECO:0000256" key="5">
    <source>
        <dbReference type="ARBA" id="ARBA00022525"/>
    </source>
</evidence>
<organism evidence="12 13">
    <name type="scientific">Poseidonocella pacifica</name>
    <dbReference type="NCBI Taxonomy" id="871651"/>
    <lineage>
        <taxon>Bacteria</taxon>
        <taxon>Pseudomonadati</taxon>
        <taxon>Pseudomonadota</taxon>
        <taxon>Alphaproteobacteria</taxon>
        <taxon>Rhodobacterales</taxon>
        <taxon>Roseobacteraceae</taxon>
        <taxon>Poseidonocella</taxon>
    </lineage>
</organism>
<accession>A0A1I0YF81</accession>
<feature type="compositionally biased region" description="Basic and acidic residues" evidence="10">
    <location>
        <begin position="481"/>
        <end position="496"/>
    </location>
</feature>
<sequence length="508" mass="57469">MRQAGDGGMDDLPDEDTRQDFEVMVTAEQAWPVFEREVLAAREEISCGFRVFDLATPLLSDAAREVGETWFDLLAHVLSRGVRFHLVLSDFDPVMATDLHEATWRTMRQAAALAEVVGPEAARRLRVIPSMHPTRAGALPRLTMMPFALRKMREQLRKIRGIRRRRQAVGLDPDTWPELYSVSHHQKIAVFDRESLYIGGLDLNPRRYDTREHHRPAAETWSDLQILIRGPEAEEAARHLETFLAVIHVEQEAETGVLVRRTLSAPRAMGFWALSPRSVLTEIQDDHLAAFERAQHLIYIETQFLRSSVIAGGLAQAAKDNPDLRLICILPGLPEDVAYDGNDGLDARFGMALQAQAIKRVSEAFEDRAVFASPVQPRFAARESDAVLSGSPMIHVHNKLLITDRDFAMVGSANLNGRSMRWDTETAVRLEDPDRVRRVWEAVCAHWWRGELPADAATPEAAQPWWRDEIIRNGVRRPESRKGFLVPHDPERREDLQQSLPGATEDIV</sequence>
<evidence type="ECO:0000259" key="11">
    <source>
        <dbReference type="PROSITE" id="PS50035"/>
    </source>
</evidence>
<protein>
    <recommendedName>
        <fullName evidence="4">Phospholipase D</fullName>
    </recommendedName>
    <alternativeName>
        <fullName evidence="9">Choline phosphatase</fullName>
    </alternativeName>
</protein>
<name>A0A1I0YF81_9RHOB</name>
<evidence type="ECO:0000256" key="7">
    <source>
        <dbReference type="ARBA" id="ARBA00022801"/>
    </source>
</evidence>
<evidence type="ECO:0000256" key="4">
    <source>
        <dbReference type="ARBA" id="ARBA00018392"/>
    </source>
</evidence>
<dbReference type="Proteomes" id="UP000198796">
    <property type="component" value="Unassembled WGS sequence"/>
</dbReference>
<dbReference type="InterPro" id="IPR001736">
    <property type="entry name" value="PLipase_D/transphosphatidylase"/>
</dbReference>
<dbReference type="CDD" id="cd09105">
    <property type="entry name" value="PLDc_vPLD1_2_like_2"/>
    <property type="match status" value="1"/>
</dbReference>
<evidence type="ECO:0000256" key="2">
    <source>
        <dbReference type="ARBA" id="ARBA00003145"/>
    </source>
</evidence>
<evidence type="ECO:0000313" key="13">
    <source>
        <dbReference type="Proteomes" id="UP000198796"/>
    </source>
</evidence>
<evidence type="ECO:0000256" key="8">
    <source>
        <dbReference type="ARBA" id="ARBA00023098"/>
    </source>
</evidence>